<dbReference type="KEGG" id="sla:SERLADRAFT_471733"/>
<name>F8P1M7_SERL9</name>
<dbReference type="EMBL" id="GL945436">
    <property type="protein sequence ID" value="EGO23056.1"/>
    <property type="molecule type" value="Genomic_DNA"/>
</dbReference>
<reference evidence="1" key="1">
    <citation type="submission" date="2011-04" db="EMBL/GenBank/DDBJ databases">
        <title>Evolution of plant cell wall degrading machinery underlies the functional diversity of forest fungi.</title>
        <authorList>
            <consortium name="US DOE Joint Genome Institute (JGI-PGF)"/>
            <person name="Eastwood D.C."/>
            <person name="Floudas D."/>
            <person name="Binder M."/>
            <person name="Majcherczyk A."/>
            <person name="Schneider P."/>
            <person name="Aerts A."/>
            <person name="Asiegbu F.O."/>
            <person name="Baker S.E."/>
            <person name="Barry K."/>
            <person name="Bendiksby M."/>
            <person name="Blumentritt M."/>
            <person name="Coutinho P.M."/>
            <person name="Cullen D."/>
            <person name="Cullen D."/>
            <person name="Gathman A."/>
            <person name="Goodell B."/>
            <person name="Henrissat B."/>
            <person name="Ihrmark K."/>
            <person name="Kauserud H."/>
            <person name="Kohler A."/>
            <person name="LaButti K."/>
            <person name="Lapidus A."/>
            <person name="Lavin J.L."/>
            <person name="Lee Y.-H."/>
            <person name="Lindquist E."/>
            <person name="Lilly W."/>
            <person name="Lucas S."/>
            <person name="Morin E."/>
            <person name="Murat C."/>
            <person name="Oguiza J.A."/>
            <person name="Park J."/>
            <person name="Pisabarro A.G."/>
            <person name="Riley R."/>
            <person name="Rosling A."/>
            <person name="Salamov A."/>
            <person name="Schmidt O."/>
            <person name="Schmutz J."/>
            <person name="Skrede I."/>
            <person name="Stenlid J."/>
            <person name="Wiebenga A."/>
            <person name="Xie X."/>
            <person name="Kues U."/>
            <person name="Hibbett D.S."/>
            <person name="Hoffmeister D."/>
            <person name="Hogberg N."/>
            <person name="Martin F."/>
            <person name="Grigoriev I.V."/>
            <person name="Watkinson S.C."/>
        </authorList>
    </citation>
    <scope>NUCLEOTIDE SEQUENCE</scope>
    <source>
        <strain evidence="1">S7.9</strain>
    </source>
</reference>
<sequence length="78" mass="9276">MMDLFSDQEDEEEGVPVHLTDYELRILPDFEKELRRRGSAEDKIQWIAEHGAKVRNLYSHHLLFSSLFSRYTLGRCHI</sequence>
<protein>
    <submittedName>
        <fullName evidence="1">Uncharacterized protein</fullName>
    </submittedName>
</protein>
<proteinExistence type="predicted"/>
<dbReference type="RefSeq" id="XP_007320296.1">
    <property type="nucleotide sequence ID" value="XM_007320234.1"/>
</dbReference>
<dbReference type="Proteomes" id="UP000008064">
    <property type="component" value="Unassembled WGS sequence"/>
</dbReference>
<organism>
    <name type="scientific">Serpula lacrymans var. lacrymans (strain S7.9)</name>
    <name type="common">Dry rot fungus</name>
    <dbReference type="NCBI Taxonomy" id="578457"/>
    <lineage>
        <taxon>Eukaryota</taxon>
        <taxon>Fungi</taxon>
        <taxon>Dikarya</taxon>
        <taxon>Basidiomycota</taxon>
        <taxon>Agaricomycotina</taxon>
        <taxon>Agaricomycetes</taxon>
        <taxon>Agaricomycetidae</taxon>
        <taxon>Boletales</taxon>
        <taxon>Coniophorineae</taxon>
        <taxon>Serpulaceae</taxon>
        <taxon>Serpula</taxon>
    </lineage>
</organism>
<evidence type="ECO:0000313" key="1">
    <source>
        <dbReference type="EMBL" id="EGO23056.1"/>
    </source>
</evidence>
<accession>F8P1M7</accession>
<dbReference type="HOGENOM" id="CLU_2623515_0_0_1"/>
<dbReference type="GeneID" id="18820006"/>
<dbReference type="AlphaFoldDB" id="F8P1M7"/>
<gene>
    <name evidence="1" type="ORF">SERLADRAFT_471733</name>
</gene>